<dbReference type="AlphaFoldDB" id="A0A2J6S5Z4"/>
<accession>A0A2J6S5Z4</accession>
<gene>
    <name evidence="2" type="ORF">L207DRAFT_206961</name>
</gene>
<protein>
    <submittedName>
        <fullName evidence="2">Uncharacterized protein</fullName>
    </submittedName>
</protein>
<name>A0A2J6S5Z4_HYAVF</name>
<evidence type="ECO:0000313" key="3">
    <source>
        <dbReference type="Proteomes" id="UP000235786"/>
    </source>
</evidence>
<keyword evidence="1" id="KW-0732">Signal</keyword>
<dbReference type="EMBL" id="KZ613939">
    <property type="protein sequence ID" value="PMD46191.1"/>
    <property type="molecule type" value="Genomic_DNA"/>
</dbReference>
<evidence type="ECO:0000313" key="2">
    <source>
        <dbReference type="EMBL" id="PMD46191.1"/>
    </source>
</evidence>
<feature type="signal peptide" evidence="1">
    <location>
        <begin position="1"/>
        <end position="18"/>
    </location>
</feature>
<dbReference type="Proteomes" id="UP000235786">
    <property type="component" value="Unassembled WGS sequence"/>
</dbReference>
<organism evidence="2 3">
    <name type="scientific">Hyaloscypha variabilis (strain UAMH 11265 / GT02V1 / F)</name>
    <name type="common">Meliniomyces variabilis</name>
    <dbReference type="NCBI Taxonomy" id="1149755"/>
    <lineage>
        <taxon>Eukaryota</taxon>
        <taxon>Fungi</taxon>
        <taxon>Dikarya</taxon>
        <taxon>Ascomycota</taxon>
        <taxon>Pezizomycotina</taxon>
        <taxon>Leotiomycetes</taxon>
        <taxon>Helotiales</taxon>
        <taxon>Hyaloscyphaceae</taxon>
        <taxon>Hyaloscypha</taxon>
        <taxon>Hyaloscypha variabilis</taxon>
    </lineage>
</organism>
<feature type="chain" id="PRO_5014380166" evidence="1">
    <location>
        <begin position="19"/>
        <end position="78"/>
    </location>
</feature>
<sequence length="78" mass="8949">MAGFHVLFIFFELAGILQHCTKNLTMLQPHSKPPISSRISHSSPLRRVRSLNSILKAFQLEQVSLPHFQHREELDLSS</sequence>
<evidence type="ECO:0000256" key="1">
    <source>
        <dbReference type="SAM" id="SignalP"/>
    </source>
</evidence>
<keyword evidence="3" id="KW-1185">Reference proteome</keyword>
<proteinExistence type="predicted"/>
<reference evidence="2 3" key="1">
    <citation type="submission" date="2016-04" db="EMBL/GenBank/DDBJ databases">
        <title>A degradative enzymes factory behind the ericoid mycorrhizal symbiosis.</title>
        <authorList>
            <consortium name="DOE Joint Genome Institute"/>
            <person name="Martino E."/>
            <person name="Morin E."/>
            <person name="Grelet G."/>
            <person name="Kuo A."/>
            <person name="Kohler A."/>
            <person name="Daghino S."/>
            <person name="Barry K."/>
            <person name="Choi C."/>
            <person name="Cichocki N."/>
            <person name="Clum A."/>
            <person name="Copeland A."/>
            <person name="Hainaut M."/>
            <person name="Haridas S."/>
            <person name="Labutti K."/>
            <person name="Lindquist E."/>
            <person name="Lipzen A."/>
            <person name="Khouja H.-R."/>
            <person name="Murat C."/>
            <person name="Ohm R."/>
            <person name="Olson A."/>
            <person name="Spatafora J."/>
            <person name="Veneault-Fourrey C."/>
            <person name="Henrissat B."/>
            <person name="Grigoriev I."/>
            <person name="Martin F."/>
            <person name="Perotto S."/>
        </authorList>
    </citation>
    <scope>NUCLEOTIDE SEQUENCE [LARGE SCALE GENOMIC DNA]</scope>
    <source>
        <strain evidence="2 3">F</strain>
    </source>
</reference>